<dbReference type="Gene3D" id="2.30.110.10">
    <property type="entry name" value="Electron Transport, Fmn-binding Protein, Chain A"/>
    <property type="match status" value="2"/>
</dbReference>
<evidence type="ECO:0000313" key="2">
    <source>
        <dbReference type="EMBL" id="VAW77270.1"/>
    </source>
</evidence>
<dbReference type="AlphaFoldDB" id="A0A3B0YKU5"/>
<name>A0A3B0YKU5_9ZZZZ</name>
<dbReference type="SUPFAM" id="SSF50475">
    <property type="entry name" value="FMN-binding split barrel"/>
    <property type="match status" value="2"/>
</dbReference>
<dbReference type="Pfam" id="PF01243">
    <property type="entry name" value="PNPOx_N"/>
    <property type="match status" value="1"/>
</dbReference>
<evidence type="ECO:0000259" key="1">
    <source>
        <dbReference type="Pfam" id="PF01243"/>
    </source>
</evidence>
<dbReference type="PANTHER" id="PTHR42815:SF2">
    <property type="entry name" value="FAD-BINDING, PUTATIVE (AFU_ORTHOLOGUE AFUA_6G07600)-RELATED"/>
    <property type="match status" value="1"/>
</dbReference>
<organism evidence="2">
    <name type="scientific">hydrothermal vent metagenome</name>
    <dbReference type="NCBI Taxonomy" id="652676"/>
    <lineage>
        <taxon>unclassified sequences</taxon>
        <taxon>metagenomes</taxon>
        <taxon>ecological metagenomes</taxon>
    </lineage>
</organism>
<feature type="domain" description="Pyridoxamine 5'-phosphate oxidase N-terminal" evidence="1">
    <location>
        <begin position="42"/>
        <end position="133"/>
    </location>
</feature>
<gene>
    <name evidence="2" type="ORF">MNBD_GAMMA13-119</name>
</gene>
<reference evidence="2" key="1">
    <citation type="submission" date="2018-06" db="EMBL/GenBank/DDBJ databases">
        <authorList>
            <person name="Zhirakovskaya E."/>
        </authorList>
    </citation>
    <scope>NUCLEOTIDE SEQUENCE</scope>
</reference>
<dbReference type="PANTHER" id="PTHR42815">
    <property type="entry name" value="FAD-BINDING, PUTATIVE (AFU_ORTHOLOGUE AFUA_6G07600)-RELATED"/>
    <property type="match status" value="1"/>
</dbReference>
<dbReference type="InterPro" id="IPR011576">
    <property type="entry name" value="Pyridox_Oxase_N"/>
</dbReference>
<sequence length="302" mass="33902">MILKRPYHAGELAVQQRAGKTQAARRIGGIIGDYIPKVGMHFIARQPMVIVGSVDSQGYVWSSIVFGEPGFLYAEDEQMLILERSSASSGVDDPLWQNIQTNPRVGLLVIEPASRQRLRVNGRISRVSDNRIYIDVERAYPNCQKYIQRRRFLCSEQGGAASFEPGLCGVTLSTAQQTLIRRADTFFVASTHPKQGVDASHRGGQPGFVQVLDSVTLRIPDFMGNNMFNTLGNFVSYPRAGLVFIDFDSCCLLQLSGRTRILWDQNDIHGETGGTCRYWEFSVDVWHEYMPVLCRRAQDGVY</sequence>
<accession>A0A3B0YKU5</accession>
<dbReference type="InterPro" id="IPR012349">
    <property type="entry name" value="Split_barrel_FMN-bd"/>
</dbReference>
<dbReference type="EMBL" id="UOFK01000114">
    <property type="protein sequence ID" value="VAW77270.1"/>
    <property type="molecule type" value="Genomic_DNA"/>
</dbReference>
<protein>
    <submittedName>
        <fullName evidence="2">Probable iron-sulfur binding protein YPO1417</fullName>
    </submittedName>
</protein>
<proteinExistence type="predicted"/>